<dbReference type="Proteomes" id="UP000298416">
    <property type="component" value="Unassembled WGS sequence"/>
</dbReference>
<dbReference type="GO" id="GO:0051707">
    <property type="term" value="P:response to other organism"/>
    <property type="evidence" value="ECO:0007669"/>
    <property type="project" value="UniProtKB-ARBA"/>
</dbReference>
<keyword evidence="7" id="KW-0677">Repeat</keyword>
<evidence type="ECO:0000256" key="9">
    <source>
        <dbReference type="ARBA" id="ARBA00023136"/>
    </source>
</evidence>
<dbReference type="GO" id="GO:0005886">
    <property type="term" value="C:plasma membrane"/>
    <property type="evidence" value="ECO:0007669"/>
    <property type="project" value="UniProtKB-SubCell"/>
</dbReference>
<protein>
    <recommendedName>
        <fullName evidence="14">Disease resistance R13L4/SHOC-2-like LRR domain-containing protein</fullName>
    </recommendedName>
</protein>
<dbReference type="Gene3D" id="3.80.10.10">
    <property type="entry name" value="Ribonuclease Inhibitor"/>
    <property type="match status" value="3"/>
</dbReference>
<keyword evidence="3" id="KW-1003">Cell membrane</keyword>
<evidence type="ECO:0000313" key="15">
    <source>
        <dbReference type="EMBL" id="KAG6405014.1"/>
    </source>
</evidence>
<evidence type="ECO:0000256" key="6">
    <source>
        <dbReference type="ARBA" id="ARBA00022729"/>
    </source>
</evidence>
<keyword evidence="8" id="KW-1133">Transmembrane helix</keyword>
<dbReference type="InterPro" id="IPR046956">
    <property type="entry name" value="RLP23-like"/>
</dbReference>
<evidence type="ECO:0000256" key="8">
    <source>
        <dbReference type="ARBA" id="ARBA00022989"/>
    </source>
</evidence>
<evidence type="ECO:0000259" key="14">
    <source>
        <dbReference type="Pfam" id="PF23598"/>
    </source>
</evidence>
<keyword evidence="11" id="KW-0325">Glycoprotein</keyword>
<evidence type="ECO:0000256" key="3">
    <source>
        <dbReference type="ARBA" id="ARBA00022475"/>
    </source>
</evidence>
<sequence>MASSSVSFVVVLILVLCGGAACYDNSGGGGMEEEELFGLFEVMGSLLEDPTWAQMHPLPCTDTPWPGVECGLMEETDVFHVTKIHVGDDVVSPPCKASAKISDSLLKLPYLRTLSLINCFTDSEVSLNKRLFQSLASLEHLTLESNPALIGEIPSTISNLSSLKTLCLSQNNLSGGIPKEIGNLVNLQQLVLSRNNLTGAIPGEIGGMEKLAILDLSLNSLDNTLPSSIGGLESLEKIDLSWNRLRGAPPPWLGNLTRLSLLDLSHNSFTGPIHESLSGMQQLQYLIMESNPLNSKFPSFASSLTRLAVLSLSSCGLHGPIPSVFSNLTNLTALSLDDNHLDGAVPAEIGSLRNLDTLNLSRNHLSGRLMFPPDFMNRIGQRLDIRENDGLCADLAVRMSNTSSRLLQNPSCDDAVIFAAPSNRTMAADHRNSGSSVNLKPDLYGGGDDSSSDHGDFGSRIVIFVQLVLLFLLLQAS</sequence>
<evidence type="ECO:0000256" key="13">
    <source>
        <dbReference type="SAM" id="SignalP"/>
    </source>
</evidence>
<evidence type="ECO:0000313" key="16">
    <source>
        <dbReference type="Proteomes" id="UP000298416"/>
    </source>
</evidence>
<evidence type="ECO:0000256" key="5">
    <source>
        <dbReference type="ARBA" id="ARBA00022692"/>
    </source>
</evidence>
<dbReference type="Pfam" id="PF13855">
    <property type="entry name" value="LRR_8"/>
    <property type="match status" value="1"/>
</dbReference>
<comment type="subcellular location">
    <subcellularLocation>
        <location evidence="1">Cell membrane</location>
        <topology evidence="1">Single-pass type I membrane protein</topology>
    </subcellularLocation>
</comment>
<evidence type="ECO:0000256" key="11">
    <source>
        <dbReference type="ARBA" id="ARBA00023180"/>
    </source>
</evidence>
<keyword evidence="9" id="KW-0472">Membrane</keyword>
<dbReference type="PRINTS" id="PR00019">
    <property type="entry name" value="LEURICHRPT"/>
</dbReference>
<name>A0A8X8ZIC3_SALSN</name>
<evidence type="ECO:0000256" key="7">
    <source>
        <dbReference type="ARBA" id="ARBA00022737"/>
    </source>
</evidence>
<dbReference type="GO" id="GO:0051606">
    <property type="term" value="P:detection of stimulus"/>
    <property type="evidence" value="ECO:0007669"/>
    <property type="project" value="UniProtKB-ARBA"/>
</dbReference>
<dbReference type="InterPro" id="IPR032675">
    <property type="entry name" value="LRR_dom_sf"/>
</dbReference>
<dbReference type="PANTHER" id="PTHR48063">
    <property type="entry name" value="LRR RECEPTOR-LIKE KINASE"/>
    <property type="match status" value="1"/>
</dbReference>
<feature type="chain" id="PRO_5036486584" description="Disease resistance R13L4/SHOC-2-like LRR domain-containing protein" evidence="13">
    <location>
        <begin position="23"/>
        <end position="477"/>
    </location>
</feature>
<reference evidence="15" key="2">
    <citation type="submission" date="2020-08" db="EMBL/GenBank/DDBJ databases">
        <title>Plant Genome Project.</title>
        <authorList>
            <person name="Zhang R.-G."/>
        </authorList>
    </citation>
    <scope>NUCLEOTIDE SEQUENCE</scope>
    <source>
        <strain evidence="15">Huo1</strain>
        <tissue evidence="15">Leaf</tissue>
    </source>
</reference>
<dbReference type="AlphaFoldDB" id="A0A8X8ZIC3"/>
<evidence type="ECO:0000256" key="4">
    <source>
        <dbReference type="ARBA" id="ARBA00022614"/>
    </source>
</evidence>
<dbReference type="InterPro" id="IPR001611">
    <property type="entry name" value="Leu-rich_rpt"/>
</dbReference>
<dbReference type="Pfam" id="PF23598">
    <property type="entry name" value="LRR_14"/>
    <property type="match status" value="1"/>
</dbReference>
<keyword evidence="16" id="KW-1185">Reference proteome</keyword>
<feature type="signal peptide" evidence="13">
    <location>
        <begin position="1"/>
        <end position="22"/>
    </location>
</feature>
<proteinExistence type="inferred from homology"/>
<dbReference type="InterPro" id="IPR003591">
    <property type="entry name" value="Leu-rich_rpt_typical-subtyp"/>
</dbReference>
<keyword evidence="10" id="KW-0675">Receptor</keyword>
<dbReference type="InterPro" id="IPR055414">
    <property type="entry name" value="LRR_R13L4/SHOC2-like"/>
</dbReference>
<evidence type="ECO:0000256" key="12">
    <source>
        <dbReference type="SAM" id="MobiDB-lite"/>
    </source>
</evidence>
<comment type="similarity">
    <text evidence="2">Belongs to the RLP family.</text>
</comment>
<evidence type="ECO:0000256" key="10">
    <source>
        <dbReference type="ARBA" id="ARBA00023170"/>
    </source>
</evidence>
<dbReference type="FunFam" id="3.80.10.10:FF:000269">
    <property type="entry name" value="Piriformospora indica-insensitive protein 2"/>
    <property type="match status" value="1"/>
</dbReference>
<evidence type="ECO:0000256" key="1">
    <source>
        <dbReference type="ARBA" id="ARBA00004251"/>
    </source>
</evidence>
<feature type="region of interest" description="Disordered" evidence="12">
    <location>
        <begin position="429"/>
        <end position="451"/>
    </location>
</feature>
<dbReference type="GO" id="GO:0006952">
    <property type="term" value="P:defense response"/>
    <property type="evidence" value="ECO:0007669"/>
    <property type="project" value="UniProtKB-ARBA"/>
</dbReference>
<dbReference type="EMBL" id="PNBA02000012">
    <property type="protein sequence ID" value="KAG6405014.1"/>
    <property type="molecule type" value="Genomic_DNA"/>
</dbReference>
<keyword evidence="4" id="KW-0433">Leucine-rich repeat</keyword>
<accession>A0A8X8ZIC3</accession>
<dbReference type="OrthoDB" id="676979at2759"/>
<organism evidence="15">
    <name type="scientific">Salvia splendens</name>
    <name type="common">Scarlet sage</name>
    <dbReference type="NCBI Taxonomy" id="180675"/>
    <lineage>
        <taxon>Eukaryota</taxon>
        <taxon>Viridiplantae</taxon>
        <taxon>Streptophyta</taxon>
        <taxon>Embryophyta</taxon>
        <taxon>Tracheophyta</taxon>
        <taxon>Spermatophyta</taxon>
        <taxon>Magnoliopsida</taxon>
        <taxon>eudicotyledons</taxon>
        <taxon>Gunneridae</taxon>
        <taxon>Pentapetalae</taxon>
        <taxon>asterids</taxon>
        <taxon>lamiids</taxon>
        <taxon>Lamiales</taxon>
        <taxon>Lamiaceae</taxon>
        <taxon>Nepetoideae</taxon>
        <taxon>Mentheae</taxon>
        <taxon>Salviinae</taxon>
        <taxon>Salvia</taxon>
        <taxon>Salvia subgen. Calosphace</taxon>
        <taxon>core Calosphace</taxon>
    </lineage>
</organism>
<feature type="domain" description="Disease resistance R13L4/SHOC-2-like LRR" evidence="14">
    <location>
        <begin position="179"/>
        <end position="291"/>
    </location>
</feature>
<keyword evidence="5" id="KW-0812">Transmembrane</keyword>
<reference evidence="15" key="1">
    <citation type="submission" date="2018-01" db="EMBL/GenBank/DDBJ databases">
        <authorList>
            <person name="Mao J.F."/>
        </authorList>
    </citation>
    <scope>NUCLEOTIDE SEQUENCE</scope>
    <source>
        <strain evidence="15">Huo1</strain>
        <tissue evidence="15">Leaf</tissue>
    </source>
</reference>
<keyword evidence="6 13" id="KW-0732">Signal</keyword>
<dbReference type="SMART" id="SM00369">
    <property type="entry name" value="LRR_TYP"/>
    <property type="match status" value="5"/>
</dbReference>
<comment type="caution">
    <text evidence="15">The sequence shown here is derived from an EMBL/GenBank/DDBJ whole genome shotgun (WGS) entry which is preliminary data.</text>
</comment>
<gene>
    <name evidence="15" type="ORF">SASPL_132593</name>
</gene>
<evidence type="ECO:0000256" key="2">
    <source>
        <dbReference type="ARBA" id="ARBA00009592"/>
    </source>
</evidence>
<dbReference type="FunFam" id="3.80.10.10:FF:000470">
    <property type="entry name" value="LRR receptor-like serine/threonine-protein kinase RPK2"/>
    <property type="match status" value="1"/>
</dbReference>
<dbReference type="SUPFAM" id="SSF52058">
    <property type="entry name" value="L domain-like"/>
    <property type="match status" value="1"/>
</dbReference>
<dbReference type="FunFam" id="3.80.10.10:FF:000299">
    <property type="entry name" value="Piriformospora indica-insensitive protein 2"/>
    <property type="match status" value="1"/>
</dbReference>